<evidence type="ECO:0008006" key="4">
    <source>
        <dbReference type="Google" id="ProtNLM"/>
    </source>
</evidence>
<comment type="caution">
    <text evidence="2">The sequence shown here is derived from an EMBL/GenBank/DDBJ whole genome shotgun (WGS) entry which is preliminary data.</text>
</comment>
<dbReference type="Proteomes" id="UP000261212">
    <property type="component" value="Unassembled WGS sequence"/>
</dbReference>
<evidence type="ECO:0000256" key="1">
    <source>
        <dbReference type="SAM" id="Phobius"/>
    </source>
</evidence>
<sequence>MFSSLILPLIILLISLIARLKIFEKAGEKGWKSIIPFYGTFTLCKITFGSGWYFLLVFIPFVNLIMYIMMYIKLGKKFNKGKLFTLGLVFLTPIFILVLAFDKSEYSNELKNIEKQLD</sequence>
<feature type="transmembrane region" description="Helical" evidence="1">
    <location>
        <begin position="51"/>
        <end position="71"/>
    </location>
</feature>
<proteinExistence type="predicted"/>
<dbReference type="InterPro" id="IPR043739">
    <property type="entry name" value="DUF5684"/>
</dbReference>
<accession>A0A3E3DYU5</accession>
<name>A0A3E3DYU5_9FIRM</name>
<gene>
    <name evidence="2" type="ORF">DW687_06740</name>
</gene>
<evidence type="ECO:0000313" key="2">
    <source>
        <dbReference type="EMBL" id="RGD74457.1"/>
    </source>
</evidence>
<feature type="transmembrane region" description="Helical" evidence="1">
    <location>
        <begin position="83"/>
        <end position="101"/>
    </location>
</feature>
<keyword evidence="1" id="KW-0472">Membrane</keyword>
<protein>
    <recommendedName>
        <fullName evidence="4">Signal peptidase I</fullName>
    </recommendedName>
</protein>
<reference evidence="2 3" key="1">
    <citation type="submission" date="2018-08" db="EMBL/GenBank/DDBJ databases">
        <title>A genome reference for cultivated species of the human gut microbiota.</title>
        <authorList>
            <person name="Zou Y."/>
            <person name="Xue W."/>
            <person name="Luo G."/>
        </authorList>
    </citation>
    <scope>NUCLEOTIDE SEQUENCE [LARGE SCALE GENOMIC DNA]</scope>
    <source>
        <strain evidence="2 3">AM25-6</strain>
    </source>
</reference>
<dbReference type="Pfam" id="PF18936">
    <property type="entry name" value="DUF5684"/>
    <property type="match status" value="1"/>
</dbReference>
<evidence type="ECO:0000313" key="3">
    <source>
        <dbReference type="Proteomes" id="UP000261212"/>
    </source>
</evidence>
<organism evidence="2 3">
    <name type="scientific">Anaerofustis stercorihominis</name>
    <dbReference type="NCBI Taxonomy" id="214853"/>
    <lineage>
        <taxon>Bacteria</taxon>
        <taxon>Bacillati</taxon>
        <taxon>Bacillota</taxon>
        <taxon>Clostridia</taxon>
        <taxon>Eubacteriales</taxon>
        <taxon>Eubacteriaceae</taxon>
        <taxon>Anaerofustis</taxon>
    </lineage>
</organism>
<keyword evidence="1" id="KW-0812">Transmembrane</keyword>
<dbReference type="EMBL" id="QUSM01000003">
    <property type="protein sequence ID" value="RGD74457.1"/>
    <property type="molecule type" value="Genomic_DNA"/>
</dbReference>
<keyword evidence="1" id="KW-1133">Transmembrane helix</keyword>
<dbReference type="AlphaFoldDB" id="A0A3E3DYU5"/>